<feature type="domain" description="ABC transporter" evidence="6">
    <location>
        <begin position="2"/>
        <end position="229"/>
    </location>
</feature>
<evidence type="ECO:0000256" key="1">
    <source>
        <dbReference type="ARBA" id="ARBA00005417"/>
    </source>
</evidence>
<evidence type="ECO:0000259" key="6">
    <source>
        <dbReference type="PROSITE" id="PS50893"/>
    </source>
</evidence>
<gene>
    <name evidence="7" type="ORF">FHP25_22290</name>
</gene>
<dbReference type="PANTHER" id="PTHR43820:SF2">
    <property type="entry name" value="ABC TRANSPORTER ATP-BINDING PROTEIN"/>
    <property type="match status" value="1"/>
</dbReference>
<dbReference type="SUPFAM" id="SSF52540">
    <property type="entry name" value="P-loop containing nucleoside triphosphate hydrolases"/>
    <property type="match status" value="1"/>
</dbReference>
<dbReference type="RefSeq" id="WP_146540074.1">
    <property type="nucleotide sequence ID" value="NZ_VDUZ01000027.1"/>
</dbReference>
<dbReference type="SMART" id="SM00382">
    <property type="entry name" value="AAA"/>
    <property type="match status" value="1"/>
</dbReference>
<keyword evidence="2" id="KW-0813">Transport</keyword>
<evidence type="ECO:0000313" key="8">
    <source>
        <dbReference type="Proteomes" id="UP000321638"/>
    </source>
</evidence>
<dbReference type="PROSITE" id="PS00211">
    <property type="entry name" value="ABC_TRANSPORTER_1"/>
    <property type="match status" value="1"/>
</dbReference>
<dbReference type="InterPro" id="IPR003593">
    <property type="entry name" value="AAA+_ATPase"/>
</dbReference>
<keyword evidence="8" id="KW-1185">Reference proteome</keyword>
<accession>A0A5C8PHK3</accession>
<protein>
    <submittedName>
        <fullName evidence="7">ABC transporter ATP-binding protein</fullName>
    </submittedName>
</protein>
<keyword evidence="4 7" id="KW-0067">ATP-binding</keyword>
<dbReference type="InterPro" id="IPR017871">
    <property type="entry name" value="ABC_transporter-like_CS"/>
</dbReference>
<dbReference type="GO" id="GO:0015807">
    <property type="term" value="P:L-amino acid transport"/>
    <property type="evidence" value="ECO:0007669"/>
    <property type="project" value="TreeGrafter"/>
</dbReference>
<dbReference type="PANTHER" id="PTHR43820">
    <property type="entry name" value="HIGH-AFFINITY BRANCHED-CHAIN AMINO ACID TRANSPORT ATP-BINDING PROTEIN LIVF"/>
    <property type="match status" value="1"/>
</dbReference>
<evidence type="ECO:0000313" key="7">
    <source>
        <dbReference type="EMBL" id="TXL73164.1"/>
    </source>
</evidence>
<dbReference type="InterPro" id="IPR027417">
    <property type="entry name" value="P-loop_NTPase"/>
</dbReference>
<sequence>MLTCEAINTFYGPAHVLFDVDVKVGEGDMVCLIGRNGVGKSTCLKSIMGIAPVTTGQIRLDGTEISALPPYRIARAGIGYVPEDRRVFADLTVEENLEVAERHDGPWNRKAVYELFPALQEFRARRGGLLSGGQQQMLTIARTLVGNPRLLLIDEPTEGLSPLVVRTLEDMIRGLKAKGQTMLLAAQDLRFSLSVADVIYVLDRGRVAYCGDRAQASADIERIRPILSV</sequence>
<comment type="caution">
    <text evidence="7">The sequence shown here is derived from an EMBL/GenBank/DDBJ whole genome shotgun (WGS) entry which is preliminary data.</text>
</comment>
<dbReference type="GO" id="GO:0005524">
    <property type="term" value="F:ATP binding"/>
    <property type="evidence" value="ECO:0007669"/>
    <property type="project" value="UniProtKB-KW"/>
</dbReference>
<comment type="similarity">
    <text evidence="1">Belongs to the ABC transporter superfamily.</text>
</comment>
<evidence type="ECO:0000256" key="3">
    <source>
        <dbReference type="ARBA" id="ARBA00022741"/>
    </source>
</evidence>
<dbReference type="EMBL" id="VDUZ01000027">
    <property type="protein sequence ID" value="TXL73164.1"/>
    <property type="molecule type" value="Genomic_DNA"/>
</dbReference>
<evidence type="ECO:0000256" key="5">
    <source>
        <dbReference type="ARBA" id="ARBA00022970"/>
    </source>
</evidence>
<keyword evidence="3" id="KW-0547">Nucleotide-binding</keyword>
<dbReference type="Proteomes" id="UP000321638">
    <property type="component" value="Unassembled WGS sequence"/>
</dbReference>
<dbReference type="AlphaFoldDB" id="A0A5C8PHK3"/>
<proteinExistence type="inferred from homology"/>
<dbReference type="InterPro" id="IPR003439">
    <property type="entry name" value="ABC_transporter-like_ATP-bd"/>
</dbReference>
<dbReference type="InterPro" id="IPR052156">
    <property type="entry name" value="BCAA_Transport_ATP-bd_LivF"/>
</dbReference>
<dbReference type="GO" id="GO:0016887">
    <property type="term" value="F:ATP hydrolysis activity"/>
    <property type="evidence" value="ECO:0007669"/>
    <property type="project" value="InterPro"/>
</dbReference>
<dbReference type="PROSITE" id="PS50893">
    <property type="entry name" value="ABC_TRANSPORTER_2"/>
    <property type="match status" value="1"/>
</dbReference>
<name>A0A5C8PHK3_9HYPH</name>
<evidence type="ECO:0000256" key="4">
    <source>
        <dbReference type="ARBA" id="ARBA00022840"/>
    </source>
</evidence>
<organism evidence="7 8">
    <name type="scientific">Vineibacter terrae</name>
    <dbReference type="NCBI Taxonomy" id="2586908"/>
    <lineage>
        <taxon>Bacteria</taxon>
        <taxon>Pseudomonadati</taxon>
        <taxon>Pseudomonadota</taxon>
        <taxon>Alphaproteobacteria</taxon>
        <taxon>Hyphomicrobiales</taxon>
        <taxon>Vineibacter</taxon>
    </lineage>
</organism>
<keyword evidence="5" id="KW-0029">Amino-acid transport</keyword>
<dbReference type="Gene3D" id="3.40.50.300">
    <property type="entry name" value="P-loop containing nucleotide triphosphate hydrolases"/>
    <property type="match status" value="1"/>
</dbReference>
<dbReference type="CDD" id="cd03224">
    <property type="entry name" value="ABC_TM1139_LivF_branched"/>
    <property type="match status" value="1"/>
</dbReference>
<dbReference type="GO" id="GO:0015658">
    <property type="term" value="F:branched-chain amino acid transmembrane transporter activity"/>
    <property type="evidence" value="ECO:0007669"/>
    <property type="project" value="TreeGrafter"/>
</dbReference>
<evidence type="ECO:0000256" key="2">
    <source>
        <dbReference type="ARBA" id="ARBA00022448"/>
    </source>
</evidence>
<dbReference type="OrthoDB" id="9776369at2"/>
<dbReference type="Pfam" id="PF00005">
    <property type="entry name" value="ABC_tran"/>
    <property type="match status" value="1"/>
</dbReference>
<reference evidence="7 8" key="1">
    <citation type="submission" date="2019-06" db="EMBL/GenBank/DDBJ databases">
        <title>New taxonomy in bacterial strain CC-CFT640, isolated from vineyard.</title>
        <authorList>
            <person name="Lin S.-Y."/>
            <person name="Tsai C.-F."/>
            <person name="Young C.-C."/>
        </authorList>
    </citation>
    <scope>NUCLEOTIDE SEQUENCE [LARGE SCALE GENOMIC DNA]</scope>
    <source>
        <strain evidence="7 8">CC-CFT640</strain>
    </source>
</reference>